<dbReference type="EMBL" id="RCHU02000007">
    <property type="protein sequence ID" value="KAL3583718.1"/>
    <property type="molecule type" value="Genomic_DNA"/>
</dbReference>
<comment type="caution">
    <text evidence="1">The sequence shown here is derived from an EMBL/GenBank/DDBJ whole genome shotgun (WGS) entry which is preliminary data.</text>
</comment>
<sequence length="109" mass="11567">MAFQSVSNCGARNKIFRLDLRAPIGLQDHMLAFPTNFSDLISINLGHLINSKLHVNDNLDNPVNATTVSPPAPPAPVVGVPHPSLPGHVDDFRPTAPGHSPGVGHSLQN</sequence>
<protein>
    <submittedName>
        <fullName evidence="1">Uncharacterized protein</fullName>
    </submittedName>
</protein>
<evidence type="ECO:0000313" key="1">
    <source>
        <dbReference type="EMBL" id="KAL3583718.1"/>
    </source>
</evidence>
<organism evidence="1 2">
    <name type="scientific">Populus alba</name>
    <name type="common">White poplar</name>
    <dbReference type="NCBI Taxonomy" id="43335"/>
    <lineage>
        <taxon>Eukaryota</taxon>
        <taxon>Viridiplantae</taxon>
        <taxon>Streptophyta</taxon>
        <taxon>Embryophyta</taxon>
        <taxon>Tracheophyta</taxon>
        <taxon>Spermatophyta</taxon>
        <taxon>Magnoliopsida</taxon>
        <taxon>eudicotyledons</taxon>
        <taxon>Gunneridae</taxon>
        <taxon>Pentapetalae</taxon>
        <taxon>rosids</taxon>
        <taxon>fabids</taxon>
        <taxon>Malpighiales</taxon>
        <taxon>Salicaceae</taxon>
        <taxon>Saliceae</taxon>
        <taxon>Populus</taxon>
    </lineage>
</organism>
<evidence type="ECO:0000313" key="2">
    <source>
        <dbReference type="Proteomes" id="UP000309997"/>
    </source>
</evidence>
<accession>A0ACC4BYI4</accession>
<reference evidence="1 2" key="1">
    <citation type="journal article" date="2024" name="Plant Biotechnol. J.">
        <title>Genome and CRISPR/Cas9 system of a widespread forest tree (Populus alba) in the world.</title>
        <authorList>
            <person name="Liu Y.J."/>
            <person name="Jiang P.F."/>
            <person name="Han X.M."/>
            <person name="Li X.Y."/>
            <person name="Wang H.M."/>
            <person name="Wang Y.J."/>
            <person name="Wang X.X."/>
            <person name="Zeng Q.Y."/>
        </authorList>
    </citation>
    <scope>NUCLEOTIDE SEQUENCE [LARGE SCALE GENOMIC DNA]</scope>
    <source>
        <strain evidence="2">cv. PAL-ZL1</strain>
    </source>
</reference>
<proteinExistence type="predicted"/>
<name>A0ACC4BYI4_POPAL</name>
<gene>
    <name evidence="1" type="ORF">D5086_014779</name>
</gene>
<dbReference type="Proteomes" id="UP000309997">
    <property type="component" value="Unassembled WGS sequence"/>
</dbReference>
<keyword evidence="2" id="KW-1185">Reference proteome</keyword>